<dbReference type="AlphaFoldDB" id="A0A2G9RFD0"/>
<gene>
    <name evidence="1" type="ORF">AB205_0119680</name>
</gene>
<organism evidence="1 2">
    <name type="scientific">Aquarana catesbeiana</name>
    <name type="common">American bullfrog</name>
    <name type="synonym">Rana catesbeiana</name>
    <dbReference type="NCBI Taxonomy" id="8400"/>
    <lineage>
        <taxon>Eukaryota</taxon>
        <taxon>Metazoa</taxon>
        <taxon>Chordata</taxon>
        <taxon>Craniata</taxon>
        <taxon>Vertebrata</taxon>
        <taxon>Euteleostomi</taxon>
        <taxon>Amphibia</taxon>
        <taxon>Batrachia</taxon>
        <taxon>Anura</taxon>
        <taxon>Neobatrachia</taxon>
        <taxon>Ranoidea</taxon>
        <taxon>Ranidae</taxon>
        <taxon>Aquarana</taxon>
    </lineage>
</organism>
<sequence>MSMPLTMSASIQKFNQKMLLLKSFPMQMARTLILMRKQSLGNQPLKVLDLMKITLNSKLLLRIQ</sequence>
<reference evidence="2" key="1">
    <citation type="journal article" date="2017" name="Nat. Commun.">
        <title>The North American bullfrog draft genome provides insight into hormonal regulation of long noncoding RNA.</title>
        <authorList>
            <person name="Hammond S.A."/>
            <person name="Warren R.L."/>
            <person name="Vandervalk B.P."/>
            <person name="Kucuk E."/>
            <person name="Khan H."/>
            <person name="Gibb E.A."/>
            <person name="Pandoh P."/>
            <person name="Kirk H."/>
            <person name="Zhao Y."/>
            <person name="Jones M."/>
            <person name="Mungall A.J."/>
            <person name="Coope R."/>
            <person name="Pleasance S."/>
            <person name="Moore R.A."/>
            <person name="Holt R.A."/>
            <person name="Round J.M."/>
            <person name="Ohora S."/>
            <person name="Walle B.V."/>
            <person name="Veldhoen N."/>
            <person name="Helbing C.C."/>
            <person name="Birol I."/>
        </authorList>
    </citation>
    <scope>NUCLEOTIDE SEQUENCE [LARGE SCALE GENOMIC DNA]</scope>
</reference>
<dbReference type="Proteomes" id="UP000228934">
    <property type="component" value="Unassembled WGS sequence"/>
</dbReference>
<name>A0A2G9RFD0_AQUCT</name>
<protein>
    <submittedName>
        <fullName evidence="1">Uncharacterized protein</fullName>
    </submittedName>
</protein>
<evidence type="ECO:0000313" key="1">
    <source>
        <dbReference type="EMBL" id="PIO25923.1"/>
    </source>
</evidence>
<evidence type="ECO:0000313" key="2">
    <source>
        <dbReference type="Proteomes" id="UP000228934"/>
    </source>
</evidence>
<proteinExistence type="predicted"/>
<dbReference type="EMBL" id="KV948490">
    <property type="protein sequence ID" value="PIO25923.1"/>
    <property type="molecule type" value="Genomic_DNA"/>
</dbReference>
<keyword evidence="2" id="KW-1185">Reference proteome</keyword>
<dbReference type="EMBL" id="KV948490">
    <property type="protein sequence ID" value="PIO25922.1"/>
    <property type="molecule type" value="Genomic_DNA"/>
</dbReference>
<reference evidence="1" key="2">
    <citation type="submission" date="2017-08" db="EMBL/GenBank/DDBJ databases">
        <title>Assembly of the North American Bullfrog Genome.</title>
        <authorList>
            <person name="Warren R.L."/>
            <person name="Vandervalk B.P."/>
            <person name="Kucuk E."/>
            <person name="Birol I."/>
            <person name="Helbing C."/>
            <person name="Pandoh P."/>
            <person name="Behsaz B."/>
            <person name="Mohamadi H."/>
            <person name="Chu J."/>
            <person name="Jackman S."/>
            <person name="Hammond S.A."/>
            <person name="Veldhoen N."/>
            <person name="Kirk H."/>
            <person name="Zhao Y."/>
            <person name="Coope R."/>
            <person name="Pleasance S."/>
            <person name="Moore R."/>
            <person name="Holt R."/>
        </authorList>
    </citation>
    <scope>NUCLEOTIDE SEQUENCE</scope>
    <source>
        <strain evidence="1">Bruno</strain>
        <tissue evidence="1">Liver</tissue>
    </source>
</reference>
<accession>A0A2G9RFD0</accession>